<feature type="domain" description="YdbS-like PH" evidence="2">
    <location>
        <begin position="74"/>
        <end position="150"/>
    </location>
</feature>
<gene>
    <name evidence="3" type="ORF">HMPREF9233_00469</name>
</gene>
<evidence type="ECO:0000313" key="3">
    <source>
        <dbReference type="EMBL" id="EKU95682.1"/>
    </source>
</evidence>
<dbReference type="STRING" id="202789.GCA_001457435_01665"/>
<dbReference type="Proteomes" id="UP000009888">
    <property type="component" value="Unassembled WGS sequence"/>
</dbReference>
<proteinExistence type="predicted"/>
<dbReference type="EMBL" id="AGWL01000002">
    <property type="protein sequence ID" value="EKU95682.1"/>
    <property type="molecule type" value="Genomic_DNA"/>
</dbReference>
<accession>K9EXG5</accession>
<organism evidence="3 4">
    <name type="scientific">Actinobaculum massiliense ACS-171-V-Col2</name>
    <dbReference type="NCBI Taxonomy" id="883066"/>
    <lineage>
        <taxon>Bacteria</taxon>
        <taxon>Bacillati</taxon>
        <taxon>Actinomycetota</taxon>
        <taxon>Actinomycetes</taxon>
        <taxon>Actinomycetales</taxon>
        <taxon>Actinomycetaceae</taxon>
        <taxon>Actinobaculum</taxon>
    </lineage>
</organism>
<keyword evidence="4" id="KW-1185">Reference proteome</keyword>
<sequence>MTYTPLAPEVQFTAISVKYARVRIFSRILWWGLLAIGLALCAGLWWKVAWTWIFPALALAAGVWHCALAGRQARAIGYFETPEELLICRGIMFRKLAVIPYGRMQTVTVASGPVEERLGLASVTLETASAGSMGEIPGLPREEAERLRAKLTSMAQAGLEGI</sequence>
<dbReference type="RefSeq" id="WP_007000686.1">
    <property type="nucleotide sequence ID" value="NZ_JH992955.1"/>
</dbReference>
<evidence type="ECO:0000313" key="4">
    <source>
        <dbReference type="Proteomes" id="UP000009888"/>
    </source>
</evidence>
<keyword evidence="1" id="KW-0812">Transmembrane</keyword>
<dbReference type="PANTHER" id="PTHR34473">
    <property type="entry name" value="UPF0699 TRANSMEMBRANE PROTEIN YDBS"/>
    <property type="match status" value="1"/>
</dbReference>
<name>K9EXG5_9ACTO</name>
<keyword evidence="1" id="KW-1133">Transmembrane helix</keyword>
<dbReference type="eggNOG" id="COG3402">
    <property type="taxonomic scope" value="Bacteria"/>
</dbReference>
<dbReference type="PATRIC" id="fig|883066.3.peg.490"/>
<dbReference type="PANTHER" id="PTHR34473:SF3">
    <property type="entry name" value="TRANSMEMBRANE PROTEIN-RELATED"/>
    <property type="match status" value="1"/>
</dbReference>
<protein>
    <recommendedName>
        <fullName evidence="2">YdbS-like PH domain-containing protein</fullName>
    </recommendedName>
</protein>
<dbReference type="Pfam" id="PF03703">
    <property type="entry name" value="bPH_2"/>
    <property type="match status" value="1"/>
</dbReference>
<feature type="transmembrane region" description="Helical" evidence="1">
    <location>
        <begin position="28"/>
        <end position="46"/>
    </location>
</feature>
<feature type="transmembrane region" description="Helical" evidence="1">
    <location>
        <begin position="52"/>
        <end position="70"/>
    </location>
</feature>
<evidence type="ECO:0000259" key="2">
    <source>
        <dbReference type="Pfam" id="PF03703"/>
    </source>
</evidence>
<evidence type="ECO:0000256" key="1">
    <source>
        <dbReference type="SAM" id="Phobius"/>
    </source>
</evidence>
<reference evidence="3 4" key="1">
    <citation type="submission" date="2012-09" db="EMBL/GenBank/DDBJ databases">
        <title>The Genome Sequence of Actinobaculum massiliae ACS-171-V-COL2.</title>
        <authorList>
            <consortium name="The Broad Institute Genome Sequencing Platform"/>
            <person name="Earl A."/>
            <person name="Ward D."/>
            <person name="Feldgarden M."/>
            <person name="Gevers D."/>
            <person name="Saerens B."/>
            <person name="Vaneechoutte M."/>
            <person name="Walker B."/>
            <person name="Young S.K."/>
            <person name="Zeng Q."/>
            <person name="Gargeya S."/>
            <person name="Fitzgerald M."/>
            <person name="Haas B."/>
            <person name="Abouelleil A."/>
            <person name="Alvarado L."/>
            <person name="Arachchi H.M."/>
            <person name="Berlin A."/>
            <person name="Chapman S.B."/>
            <person name="Goldberg J."/>
            <person name="Griggs A."/>
            <person name="Gujja S."/>
            <person name="Hansen M."/>
            <person name="Howarth C."/>
            <person name="Imamovic A."/>
            <person name="Larimer J."/>
            <person name="McCowen C."/>
            <person name="Montmayeur A."/>
            <person name="Murphy C."/>
            <person name="Neiman D."/>
            <person name="Pearson M."/>
            <person name="Priest M."/>
            <person name="Roberts A."/>
            <person name="Saif S."/>
            <person name="Shea T."/>
            <person name="Sisk P."/>
            <person name="Sykes S."/>
            <person name="Wortman J."/>
            <person name="Nusbaum C."/>
            <person name="Birren B."/>
        </authorList>
    </citation>
    <scope>NUCLEOTIDE SEQUENCE [LARGE SCALE GENOMIC DNA]</scope>
    <source>
        <strain evidence="4">ACS-171-V-Col2</strain>
    </source>
</reference>
<keyword evidence="1" id="KW-0472">Membrane</keyword>
<dbReference type="HOGENOM" id="CLU_104197_0_0_11"/>
<comment type="caution">
    <text evidence="3">The sequence shown here is derived from an EMBL/GenBank/DDBJ whole genome shotgun (WGS) entry which is preliminary data.</text>
</comment>
<dbReference type="InterPro" id="IPR005182">
    <property type="entry name" value="YdbS-like_PH"/>
</dbReference>
<dbReference type="AlphaFoldDB" id="K9EXG5"/>